<name>A0A848GA30_9RHOO</name>
<dbReference type="GO" id="GO:0016787">
    <property type="term" value="F:hydrolase activity"/>
    <property type="evidence" value="ECO:0007669"/>
    <property type="project" value="UniProtKB-KW"/>
</dbReference>
<dbReference type="Gene3D" id="3.60.15.10">
    <property type="entry name" value="Ribonuclease Z/Hydroxyacylglutathione hydrolase-like"/>
    <property type="match status" value="1"/>
</dbReference>
<keyword evidence="3" id="KW-1185">Reference proteome</keyword>
<protein>
    <submittedName>
        <fullName evidence="2">MBL fold metallo-hydrolase</fullName>
    </submittedName>
</protein>
<comment type="caution">
    <text evidence="2">The sequence shown here is derived from an EMBL/GenBank/DDBJ whole genome shotgun (WGS) entry which is preliminary data.</text>
</comment>
<accession>A0A848GA30</accession>
<evidence type="ECO:0000313" key="2">
    <source>
        <dbReference type="EMBL" id="NML29027.1"/>
    </source>
</evidence>
<organism evidence="2 3">
    <name type="scientific">Zoogloea dura</name>
    <dbReference type="NCBI Taxonomy" id="2728840"/>
    <lineage>
        <taxon>Bacteria</taxon>
        <taxon>Pseudomonadati</taxon>
        <taxon>Pseudomonadota</taxon>
        <taxon>Betaproteobacteria</taxon>
        <taxon>Rhodocyclales</taxon>
        <taxon>Zoogloeaceae</taxon>
        <taxon>Zoogloea</taxon>
    </lineage>
</organism>
<comment type="similarity">
    <text evidence="1">Belongs to the CMP-Neu5Ac hydroxylase family.</text>
</comment>
<dbReference type="PANTHER" id="PTHR46522:SF1">
    <property type="entry name" value="INACTIVE CYTIDINE MONOPHOSPHATE-N-ACETYLNEURAMINIC ACID HYDROXYLASE"/>
    <property type="match status" value="1"/>
</dbReference>
<gene>
    <name evidence="2" type="ORF">HHL15_25085</name>
</gene>
<keyword evidence="2" id="KW-0378">Hydrolase</keyword>
<dbReference type="RefSeq" id="WP_169148526.1">
    <property type="nucleotide sequence ID" value="NZ_JABBGA010000045.1"/>
</dbReference>
<evidence type="ECO:0000313" key="3">
    <source>
        <dbReference type="Proteomes" id="UP000580043"/>
    </source>
</evidence>
<dbReference type="PANTHER" id="PTHR46522">
    <property type="entry name" value="CYTIDINE MONOPHOSPHATE-N-ACETYLNEURAMINIC ACID HYDROXYLASE"/>
    <property type="match status" value="1"/>
</dbReference>
<dbReference type="AlphaFoldDB" id="A0A848GA30"/>
<dbReference type="GO" id="GO:0030338">
    <property type="term" value="F:CMP-N-acetylneuraminate monooxygenase activity"/>
    <property type="evidence" value="ECO:0007669"/>
    <property type="project" value="TreeGrafter"/>
</dbReference>
<dbReference type="InterPro" id="IPR036866">
    <property type="entry name" value="RibonucZ/Hydroxyglut_hydro"/>
</dbReference>
<reference evidence="2 3" key="1">
    <citation type="submission" date="2020-04" db="EMBL/GenBank/DDBJ databases">
        <title>Zoogloea sp. G-4-1-14 isolated from soil.</title>
        <authorList>
            <person name="Dahal R.H."/>
        </authorList>
    </citation>
    <scope>NUCLEOTIDE SEQUENCE [LARGE SCALE GENOMIC DNA]</scope>
    <source>
        <strain evidence="2 3">G-4-1-14</strain>
    </source>
</reference>
<dbReference type="GO" id="GO:0046381">
    <property type="term" value="P:CMP-N-acetylneuraminate metabolic process"/>
    <property type="evidence" value="ECO:0007669"/>
    <property type="project" value="TreeGrafter"/>
</dbReference>
<proteinExistence type="inferred from homology"/>
<dbReference type="Pfam" id="PF13483">
    <property type="entry name" value="Lactamase_B_3"/>
    <property type="match status" value="1"/>
</dbReference>
<dbReference type="EMBL" id="JABBGA010000045">
    <property type="protein sequence ID" value="NML29027.1"/>
    <property type="molecule type" value="Genomic_DNA"/>
</dbReference>
<evidence type="ECO:0000256" key="1">
    <source>
        <dbReference type="ARBA" id="ARBA00010303"/>
    </source>
</evidence>
<sequence length="447" mass="51996">MSFLNHSCLLVESPQVRMLCDPWFEGSAFNDGWRLLAEHSHRLGDIDCDYIWLSHEHPDHFSIPTLRQLDSPRRFIYQKTRDNKVRQYLLDNGHDCVEMDEATPQVFGDIRKTIYVSDGYDSASVIEFPDGSTFLNANDARLELGGNIERIRSRHPRIDLLATQFSYANWAGNEGDDSTPFDQQQLVIDRLKTYIAQFQPKKLILFASFVYYSHEENFYWNRHWLPQVMEALQEHADRIIVPRPDQVFEMADLADQDFSEENRKSIAFWQAAAAGIKAVDRSNRDIGLDDIRRAYRHFFSETWSLNAMSTVVTEQNRDFALVVRLPDLEQDLRLYLFEERLELCPEGEEPEPDITVTAETLCFLLRHKFGRGTVSINSRIQFNYPSAHRFFIFFFIPYANNIGSHFREERLDAARLGSIARTSVMMSILKASPEAVRKLEEDLQAFA</sequence>
<dbReference type="Proteomes" id="UP000580043">
    <property type="component" value="Unassembled WGS sequence"/>
</dbReference>
<dbReference type="InterPro" id="IPR027033">
    <property type="entry name" value="Cnh"/>
</dbReference>
<dbReference type="GO" id="GO:0005737">
    <property type="term" value="C:cytoplasm"/>
    <property type="evidence" value="ECO:0007669"/>
    <property type="project" value="TreeGrafter"/>
</dbReference>
<dbReference type="SUPFAM" id="SSF56281">
    <property type="entry name" value="Metallo-hydrolase/oxidoreductase"/>
    <property type="match status" value="1"/>
</dbReference>